<keyword evidence="2" id="KW-1185">Reference proteome</keyword>
<evidence type="ECO:0000313" key="2">
    <source>
        <dbReference type="Proteomes" id="UP001652660"/>
    </source>
</evidence>
<dbReference type="Pfam" id="PF00996">
    <property type="entry name" value="GDI"/>
    <property type="match status" value="1"/>
</dbReference>
<reference evidence="3" key="1">
    <citation type="submission" date="2025-08" db="UniProtKB">
        <authorList>
            <consortium name="RefSeq"/>
        </authorList>
    </citation>
    <scope>IDENTIFICATION</scope>
    <source>
        <tissue evidence="3">Leaves</tissue>
    </source>
</reference>
<dbReference type="PANTHER" id="PTHR11787">
    <property type="entry name" value="RAB GDP-DISSOCIATION INHIBITOR"/>
    <property type="match status" value="1"/>
</dbReference>
<dbReference type="Gene3D" id="1.10.405.10">
    <property type="entry name" value="Guanine Nucleotide Dissociation Inhibitor, domain 1"/>
    <property type="match status" value="1"/>
</dbReference>
<comment type="similarity">
    <text evidence="1">Belongs to the Rab GDI family.</text>
</comment>
<evidence type="ECO:0000313" key="3">
    <source>
        <dbReference type="RefSeq" id="XP_071916084.1"/>
    </source>
</evidence>
<name>A0ABM4V978_COFAR</name>
<dbReference type="GeneID" id="113701638"/>
<accession>A0ABM4V978</accession>
<dbReference type="PANTHER" id="PTHR11787:SF4">
    <property type="entry name" value="CHM, RAB ESCORT PROTEIN 1"/>
    <property type="match status" value="1"/>
</dbReference>
<gene>
    <name evidence="3" type="primary">LOC113701638</name>
</gene>
<organism evidence="2 3">
    <name type="scientific">Coffea arabica</name>
    <name type="common">Arabian coffee</name>
    <dbReference type="NCBI Taxonomy" id="13443"/>
    <lineage>
        <taxon>Eukaryota</taxon>
        <taxon>Viridiplantae</taxon>
        <taxon>Streptophyta</taxon>
        <taxon>Embryophyta</taxon>
        <taxon>Tracheophyta</taxon>
        <taxon>Spermatophyta</taxon>
        <taxon>Magnoliopsida</taxon>
        <taxon>eudicotyledons</taxon>
        <taxon>Gunneridae</taxon>
        <taxon>Pentapetalae</taxon>
        <taxon>asterids</taxon>
        <taxon>lamiids</taxon>
        <taxon>Gentianales</taxon>
        <taxon>Rubiaceae</taxon>
        <taxon>Ixoroideae</taxon>
        <taxon>Gardenieae complex</taxon>
        <taxon>Bertiereae - Coffeeae clade</taxon>
        <taxon>Coffeeae</taxon>
        <taxon>Coffea</taxon>
    </lineage>
</organism>
<dbReference type="PRINTS" id="PR00891">
    <property type="entry name" value="RABGDIREP"/>
</dbReference>
<protein>
    <submittedName>
        <fullName evidence="3">LOW QUALITY PROTEIN: rab escort protein 1</fullName>
    </submittedName>
</protein>
<dbReference type="RefSeq" id="XP_071916084.1">
    <property type="nucleotide sequence ID" value="XM_072059983.1"/>
</dbReference>
<sequence>MSLGKMAAGSSNSERKSEMLRQAAIKFSEKLVNSCRTSPNLYTLSLQNPTSSLTSQVNGLLPLPGNFQQISQKFPSSIQPTNFDLIVIGSGLEESILACVASLAGKTVLIVDHYPFFGGHFASLPLQDFTDFLHTHSKSCPQPELKPGSSSGEFNVLPLTTRPMYSSVEISVYSPEIIDNYGLFSVDLAGPRVLFCADPMMELILKTDRILNVDIDEFIRFNCGMDASFICRTDEDGGKNLWNVVPYSRSAIFIDNSLTFAEKNQLMRFYKLVQGHFGHGNDEEDRKIPEEDLESPFSELKSVKGCLWLVYLQTRLLGIIRVLSWFVVKNYSATSSSLLLRLIFPQD</sequence>
<dbReference type="InterPro" id="IPR018203">
    <property type="entry name" value="GDP_dissociation_inhibitor"/>
</dbReference>
<dbReference type="Gene3D" id="3.50.50.60">
    <property type="entry name" value="FAD/NAD(P)-binding domain"/>
    <property type="match status" value="1"/>
</dbReference>
<dbReference type="SUPFAM" id="SSF51905">
    <property type="entry name" value="FAD/NAD(P)-binding domain"/>
    <property type="match status" value="1"/>
</dbReference>
<proteinExistence type="inferred from homology"/>
<dbReference type="InterPro" id="IPR036188">
    <property type="entry name" value="FAD/NAD-bd_sf"/>
</dbReference>
<dbReference type="Proteomes" id="UP001652660">
    <property type="component" value="Chromosome 7e"/>
</dbReference>
<evidence type="ECO:0000256" key="1">
    <source>
        <dbReference type="ARBA" id="ARBA00005593"/>
    </source>
</evidence>